<name>A0A7G9YYM3_9EURY</name>
<accession>A0A7G9YYM3</accession>
<organism evidence="2">
    <name type="scientific">Candidatus Methanophagaceae archaeon ANME-1 ERB6</name>
    <dbReference type="NCBI Taxonomy" id="2759912"/>
    <lineage>
        <taxon>Archaea</taxon>
        <taxon>Methanobacteriati</taxon>
        <taxon>Methanobacteriota</taxon>
        <taxon>Stenosarchaea group</taxon>
        <taxon>Methanomicrobia</taxon>
        <taxon>Candidatus Methanophagales</taxon>
        <taxon>Candidatus Methanophagaceae</taxon>
    </lineage>
</organism>
<protein>
    <recommendedName>
        <fullName evidence="3">Holin</fullName>
    </recommendedName>
</protein>
<evidence type="ECO:0000256" key="1">
    <source>
        <dbReference type="SAM" id="Phobius"/>
    </source>
</evidence>
<gene>
    <name evidence="2" type="ORF">ODDINNFO_00021</name>
</gene>
<keyword evidence="1" id="KW-0472">Membrane</keyword>
<dbReference type="EMBL" id="MT631531">
    <property type="protein sequence ID" value="QNO53107.1"/>
    <property type="molecule type" value="Genomic_DNA"/>
</dbReference>
<keyword evidence="1" id="KW-0812">Transmembrane</keyword>
<evidence type="ECO:0008006" key="3">
    <source>
        <dbReference type="Google" id="ProtNLM"/>
    </source>
</evidence>
<keyword evidence="1" id="KW-1133">Transmembrane helix</keyword>
<sequence>MAEEAKEKEAKEESKKKWYSRKLVVVLFFGTLYPIMASKGVTIPAEAMYIIIAYLLGQSSVDLLKEWLPKAGRTAGEGTTAGQS</sequence>
<dbReference type="AlphaFoldDB" id="A0A7G9YYM3"/>
<reference evidence="2" key="1">
    <citation type="submission" date="2020-06" db="EMBL/GenBank/DDBJ databases">
        <title>Unique genomic features of the anaerobic methanotrophic archaea.</title>
        <authorList>
            <person name="Chadwick G.L."/>
            <person name="Skennerton C.T."/>
            <person name="Laso-Perez R."/>
            <person name="Leu A.O."/>
            <person name="Speth D.R."/>
            <person name="Yu H."/>
            <person name="Morgan-Lang C."/>
            <person name="Hatzenpichler R."/>
            <person name="Goudeau D."/>
            <person name="Malmstrom R."/>
            <person name="Brazelton W.J."/>
            <person name="Woyke T."/>
            <person name="Hallam S.J."/>
            <person name="Tyson G.W."/>
            <person name="Wegener G."/>
            <person name="Boetius A."/>
            <person name="Orphan V."/>
        </authorList>
    </citation>
    <scope>NUCLEOTIDE SEQUENCE</scope>
</reference>
<evidence type="ECO:0000313" key="2">
    <source>
        <dbReference type="EMBL" id="QNO53107.1"/>
    </source>
</evidence>
<feature type="transmembrane region" description="Helical" evidence="1">
    <location>
        <begin position="23"/>
        <end position="41"/>
    </location>
</feature>
<proteinExistence type="predicted"/>